<keyword evidence="2 7" id="KW-0812">Transmembrane</keyword>
<keyword evidence="3 7" id="KW-1133">Transmembrane helix</keyword>
<gene>
    <name evidence="7" type="primary">mltG</name>
    <name evidence="8" type="ORF">A3A13_03910</name>
</gene>
<dbReference type="PANTHER" id="PTHR30518">
    <property type="entry name" value="ENDOLYTIC MUREIN TRANSGLYCOSYLASE"/>
    <property type="match status" value="1"/>
</dbReference>
<comment type="subcellular location">
    <subcellularLocation>
        <location evidence="7">Cell membrane</location>
        <topology evidence="7">Single-pass membrane protein</topology>
    </subcellularLocation>
</comment>
<dbReference type="GO" id="GO:0071555">
    <property type="term" value="P:cell wall organization"/>
    <property type="evidence" value="ECO:0007669"/>
    <property type="project" value="UniProtKB-KW"/>
</dbReference>
<evidence type="ECO:0000256" key="7">
    <source>
        <dbReference type="HAMAP-Rule" id="MF_02065"/>
    </source>
</evidence>
<dbReference type="GO" id="GO:0009252">
    <property type="term" value="P:peptidoglycan biosynthetic process"/>
    <property type="evidence" value="ECO:0007669"/>
    <property type="project" value="UniProtKB-UniRule"/>
</dbReference>
<dbReference type="AlphaFoldDB" id="A0A1F8GLA8"/>
<keyword evidence="4 7" id="KW-0472">Membrane</keyword>
<evidence type="ECO:0000256" key="3">
    <source>
        <dbReference type="ARBA" id="ARBA00022989"/>
    </source>
</evidence>
<keyword evidence="5 7" id="KW-0456">Lyase</keyword>
<dbReference type="EC" id="4.2.2.29" evidence="7"/>
<dbReference type="STRING" id="1802695.A3A13_03910"/>
<dbReference type="PANTHER" id="PTHR30518:SF2">
    <property type="entry name" value="ENDOLYTIC MUREIN TRANSGLYCOSYLASE"/>
    <property type="match status" value="1"/>
</dbReference>
<reference evidence="8 9" key="1">
    <citation type="journal article" date="2016" name="Nat. Commun.">
        <title>Thousands of microbial genomes shed light on interconnected biogeochemical processes in an aquifer system.</title>
        <authorList>
            <person name="Anantharaman K."/>
            <person name="Brown C.T."/>
            <person name="Hug L.A."/>
            <person name="Sharon I."/>
            <person name="Castelle C.J."/>
            <person name="Probst A.J."/>
            <person name="Thomas B.C."/>
            <person name="Singh A."/>
            <person name="Wilkins M.J."/>
            <person name="Karaoz U."/>
            <person name="Brodie E.L."/>
            <person name="Williams K.H."/>
            <person name="Hubbard S.S."/>
            <person name="Banfield J.F."/>
        </authorList>
    </citation>
    <scope>NUCLEOTIDE SEQUENCE [LARGE SCALE GENOMIC DNA]</scope>
</reference>
<comment type="similarity">
    <text evidence="7">Belongs to the transglycosylase MltG family.</text>
</comment>
<name>A0A1F8GLA8_9BACT</name>
<dbReference type="HAMAP" id="MF_02065">
    <property type="entry name" value="MltG"/>
    <property type="match status" value="1"/>
</dbReference>
<dbReference type="Gene3D" id="3.30.1490.480">
    <property type="entry name" value="Endolytic murein transglycosylase"/>
    <property type="match status" value="1"/>
</dbReference>
<evidence type="ECO:0000256" key="1">
    <source>
        <dbReference type="ARBA" id="ARBA00022475"/>
    </source>
</evidence>
<dbReference type="GO" id="GO:0005886">
    <property type="term" value="C:plasma membrane"/>
    <property type="evidence" value="ECO:0007669"/>
    <property type="project" value="UniProtKB-SubCell"/>
</dbReference>
<evidence type="ECO:0000256" key="2">
    <source>
        <dbReference type="ARBA" id="ARBA00022692"/>
    </source>
</evidence>
<accession>A0A1F8GLA8</accession>
<feature type="transmembrane region" description="Helical" evidence="7">
    <location>
        <begin position="16"/>
        <end position="36"/>
    </location>
</feature>
<evidence type="ECO:0000313" key="8">
    <source>
        <dbReference type="EMBL" id="OGN25199.1"/>
    </source>
</evidence>
<keyword evidence="6 7" id="KW-0961">Cell wall biogenesis/degradation</keyword>
<comment type="caution">
    <text evidence="8">The sequence shown here is derived from an EMBL/GenBank/DDBJ whole genome shotgun (WGS) entry which is preliminary data.</text>
</comment>
<dbReference type="Pfam" id="PF02618">
    <property type="entry name" value="YceG"/>
    <property type="match status" value="1"/>
</dbReference>
<dbReference type="GO" id="GO:0008932">
    <property type="term" value="F:lytic endotransglycosylase activity"/>
    <property type="evidence" value="ECO:0007669"/>
    <property type="project" value="UniProtKB-UniRule"/>
</dbReference>
<evidence type="ECO:0000256" key="4">
    <source>
        <dbReference type="ARBA" id="ARBA00023136"/>
    </source>
</evidence>
<protein>
    <recommendedName>
        <fullName evidence="7">Endolytic murein transglycosylase</fullName>
        <ecNumber evidence="7">4.2.2.29</ecNumber>
    </recommendedName>
    <alternativeName>
        <fullName evidence="7">Peptidoglycan lytic transglycosylase</fullName>
    </alternativeName>
    <alternativeName>
        <fullName evidence="7">Peptidoglycan polymerization terminase</fullName>
    </alternativeName>
</protein>
<dbReference type="InterPro" id="IPR003770">
    <property type="entry name" value="MLTG-like"/>
</dbReference>
<feature type="site" description="Important for catalytic activity" evidence="7">
    <location>
        <position position="214"/>
    </location>
</feature>
<evidence type="ECO:0000256" key="5">
    <source>
        <dbReference type="ARBA" id="ARBA00023239"/>
    </source>
</evidence>
<dbReference type="EMBL" id="MGKJ01000004">
    <property type="protein sequence ID" value="OGN25199.1"/>
    <property type="molecule type" value="Genomic_DNA"/>
</dbReference>
<keyword evidence="1 7" id="KW-1003">Cell membrane</keyword>
<organism evidence="8 9">
    <name type="scientific">Candidatus Yanofskybacteria bacterium RIFCSPLOWO2_01_FULL_43_22</name>
    <dbReference type="NCBI Taxonomy" id="1802695"/>
    <lineage>
        <taxon>Bacteria</taxon>
        <taxon>Candidatus Yanofskyibacteriota</taxon>
    </lineage>
</organism>
<evidence type="ECO:0000313" key="9">
    <source>
        <dbReference type="Proteomes" id="UP000178911"/>
    </source>
</evidence>
<sequence>MSSTKNLYKTLEVYKVHLAAFIAAGVFIGWIGFAVLKSPLKTTKEVVINEGQGVSAIADILKEENVIDNKFAFVVYVIVTGNEKKLQAGRYIFKPGVTTLAIVNSMVEGFAESDDIVITIPEGFNVFDIDKRLASAGLTKEGEFAKKYQNNEGQFFPDTYRLSQMLATDSYDLITVLRQKAADNYDEKTKEILAGLSEFERERIIIIASILEKEARTEKDMKLVAGIIYKRMELGMLLQIDATVLYGACLREFEESGFKKNCDVTFQGPAREIKVDGPYNSYMRTGLPPGPISNPGLKAIEAARNPVKSDYLYYLSTRDGSQMIYSKTAGEHVANRKKYLGF</sequence>
<comment type="function">
    <text evidence="7">Functions as a peptidoglycan terminase that cleaves nascent peptidoglycan strands endolytically to terminate their elongation.</text>
</comment>
<dbReference type="Proteomes" id="UP000178911">
    <property type="component" value="Unassembled WGS sequence"/>
</dbReference>
<dbReference type="NCBIfam" id="TIGR00247">
    <property type="entry name" value="endolytic transglycosylase MltG"/>
    <property type="match status" value="1"/>
</dbReference>
<comment type="catalytic activity">
    <reaction evidence="7">
        <text>a peptidoglycan chain = a peptidoglycan chain with N-acetyl-1,6-anhydromuramyl-[peptide] at the reducing end + a peptidoglycan chain with N-acetylglucosamine at the non-reducing end.</text>
        <dbReference type="EC" id="4.2.2.29"/>
    </reaction>
</comment>
<proteinExistence type="inferred from homology"/>
<evidence type="ECO:0000256" key="6">
    <source>
        <dbReference type="ARBA" id="ARBA00023316"/>
    </source>
</evidence>